<organism evidence="7 8">
    <name type="scientific">Candidatus Woesebacteria bacterium RIFCSPHIGHO2_12_FULL_41_24</name>
    <dbReference type="NCBI Taxonomy" id="1802510"/>
    <lineage>
        <taxon>Bacteria</taxon>
        <taxon>Candidatus Woeseibacteriota</taxon>
    </lineage>
</organism>
<dbReference type="InterPro" id="IPR006641">
    <property type="entry name" value="YqgF/RNaseH-like_dom"/>
</dbReference>
<name>A0A1F8AVJ2_9BACT</name>
<protein>
    <recommendedName>
        <fullName evidence="5">Putative pre-16S rRNA nuclease</fullName>
        <ecNumber evidence="5">3.1.-.-</ecNumber>
    </recommendedName>
</protein>
<dbReference type="SUPFAM" id="SSF53098">
    <property type="entry name" value="Ribonuclease H-like"/>
    <property type="match status" value="1"/>
</dbReference>
<feature type="domain" description="YqgF/RNase H-like" evidence="6">
    <location>
        <begin position="1"/>
        <end position="90"/>
    </location>
</feature>
<comment type="caution">
    <text evidence="7">The sequence shown here is derived from an EMBL/GenBank/DDBJ whole genome shotgun (WGS) entry which is preliminary data.</text>
</comment>
<dbReference type="Gene3D" id="3.30.420.140">
    <property type="entry name" value="YqgF/RNase H-like domain"/>
    <property type="match status" value="1"/>
</dbReference>
<dbReference type="InterPro" id="IPR012337">
    <property type="entry name" value="RNaseH-like_sf"/>
</dbReference>
<dbReference type="GO" id="GO:0004518">
    <property type="term" value="F:nuclease activity"/>
    <property type="evidence" value="ECO:0007669"/>
    <property type="project" value="UniProtKB-KW"/>
</dbReference>
<evidence type="ECO:0000259" key="6">
    <source>
        <dbReference type="SMART" id="SM00732"/>
    </source>
</evidence>
<dbReference type="EC" id="3.1.-.-" evidence="5"/>
<dbReference type="InterPro" id="IPR037027">
    <property type="entry name" value="YqgF/RNaseH-like_dom_sf"/>
</dbReference>
<dbReference type="HAMAP" id="MF_00651">
    <property type="entry name" value="Nuclease_YqgF"/>
    <property type="match status" value="1"/>
</dbReference>
<dbReference type="GO" id="GO:0005737">
    <property type="term" value="C:cytoplasm"/>
    <property type="evidence" value="ECO:0007669"/>
    <property type="project" value="UniProtKB-SubCell"/>
</dbReference>
<sequence>MRFIGIDYGASKIGLASSETKIAEPLTVLRGNRLFERTVDLIKKYSPEMVVVGISENESGKQSREFARRLSKTTGIKTVLEDETLSTYEAQNLARLQNIGRRRRSKLEDAFAATIVLQSYLDKNV</sequence>
<evidence type="ECO:0000256" key="4">
    <source>
        <dbReference type="ARBA" id="ARBA00022801"/>
    </source>
</evidence>
<dbReference type="SMART" id="SM00732">
    <property type="entry name" value="YqgFc"/>
    <property type="match status" value="1"/>
</dbReference>
<dbReference type="AlphaFoldDB" id="A0A1F8AVJ2"/>
<dbReference type="PANTHER" id="PTHR33317:SF4">
    <property type="entry name" value="POLYNUCLEOTIDYL TRANSFERASE, RIBONUCLEASE H-LIKE SUPERFAMILY PROTEIN"/>
    <property type="match status" value="1"/>
</dbReference>
<accession>A0A1F8AVJ2</accession>
<dbReference type="CDD" id="cd16964">
    <property type="entry name" value="YqgF"/>
    <property type="match status" value="1"/>
</dbReference>
<dbReference type="GO" id="GO:0016788">
    <property type="term" value="F:hydrolase activity, acting on ester bonds"/>
    <property type="evidence" value="ECO:0007669"/>
    <property type="project" value="UniProtKB-UniRule"/>
</dbReference>
<keyword evidence="3 5" id="KW-0540">Nuclease</keyword>
<comment type="subcellular location">
    <subcellularLocation>
        <location evidence="5">Cytoplasm</location>
    </subcellularLocation>
</comment>
<evidence type="ECO:0000256" key="5">
    <source>
        <dbReference type="HAMAP-Rule" id="MF_00651"/>
    </source>
</evidence>
<evidence type="ECO:0000256" key="2">
    <source>
        <dbReference type="ARBA" id="ARBA00022517"/>
    </source>
</evidence>
<evidence type="ECO:0000256" key="1">
    <source>
        <dbReference type="ARBA" id="ARBA00022490"/>
    </source>
</evidence>
<dbReference type="GO" id="GO:0000967">
    <property type="term" value="P:rRNA 5'-end processing"/>
    <property type="evidence" value="ECO:0007669"/>
    <property type="project" value="UniProtKB-UniRule"/>
</dbReference>
<comment type="function">
    <text evidence="5">Could be a nuclease involved in processing of the 5'-end of pre-16S rRNA.</text>
</comment>
<reference evidence="7 8" key="1">
    <citation type="journal article" date="2016" name="Nat. Commun.">
        <title>Thousands of microbial genomes shed light on interconnected biogeochemical processes in an aquifer system.</title>
        <authorList>
            <person name="Anantharaman K."/>
            <person name="Brown C.T."/>
            <person name="Hug L.A."/>
            <person name="Sharon I."/>
            <person name="Castelle C.J."/>
            <person name="Probst A.J."/>
            <person name="Thomas B.C."/>
            <person name="Singh A."/>
            <person name="Wilkins M.J."/>
            <person name="Karaoz U."/>
            <person name="Brodie E.L."/>
            <person name="Williams K.H."/>
            <person name="Hubbard S.S."/>
            <person name="Banfield J.F."/>
        </authorList>
    </citation>
    <scope>NUCLEOTIDE SEQUENCE [LARGE SCALE GENOMIC DNA]</scope>
</reference>
<evidence type="ECO:0000313" key="7">
    <source>
        <dbReference type="EMBL" id="OGM55255.1"/>
    </source>
</evidence>
<dbReference type="Proteomes" id="UP000178603">
    <property type="component" value="Unassembled WGS sequence"/>
</dbReference>
<dbReference type="Pfam" id="PF03652">
    <property type="entry name" value="RuvX"/>
    <property type="match status" value="1"/>
</dbReference>
<comment type="similarity">
    <text evidence="5">Belongs to the YqgF HJR family.</text>
</comment>
<dbReference type="EMBL" id="MGGW01000004">
    <property type="protein sequence ID" value="OGM55255.1"/>
    <property type="molecule type" value="Genomic_DNA"/>
</dbReference>
<dbReference type="PANTHER" id="PTHR33317">
    <property type="entry name" value="POLYNUCLEOTIDYL TRANSFERASE, RIBONUCLEASE H-LIKE SUPERFAMILY PROTEIN"/>
    <property type="match status" value="1"/>
</dbReference>
<dbReference type="InterPro" id="IPR005227">
    <property type="entry name" value="YqgF"/>
</dbReference>
<evidence type="ECO:0000313" key="8">
    <source>
        <dbReference type="Proteomes" id="UP000178603"/>
    </source>
</evidence>
<evidence type="ECO:0000256" key="3">
    <source>
        <dbReference type="ARBA" id="ARBA00022722"/>
    </source>
</evidence>
<keyword evidence="4 5" id="KW-0378">Hydrolase</keyword>
<keyword evidence="1 5" id="KW-0963">Cytoplasm</keyword>
<keyword evidence="2 5" id="KW-0690">Ribosome biogenesis</keyword>
<proteinExistence type="inferred from homology"/>
<gene>
    <name evidence="7" type="ORF">A3E44_03140</name>
</gene>
<dbReference type="NCBIfam" id="TIGR00250">
    <property type="entry name" value="RNAse_H_YqgF"/>
    <property type="match status" value="1"/>
</dbReference>